<accession>S4Y4Y5</accession>
<dbReference type="PATRIC" id="fig|1254432.3.peg.9449"/>
<evidence type="ECO:0000256" key="3">
    <source>
        <dbReference type="ARBA" id="ARBA00022777"/>
    </source>
</evidence>
<dbReference type="eggNOG" id="COG0457">
    <property type="taxonomic scope" value="Bacteria"/>
</dbReference>
<dbReference type="HOGENOM" id="CLU_272951_0_0_7"/>
<dbReference type="Pfam" id="PF06552">
    <property type="entry name" value="TOM20_plant"/>
    <property type="match status" value="1"/>
</dbReference>
<evidence type="ECO:0000313" key="9">
    <source>
        <dbReference type="EMBL" id="AGP40472.1"/>
    </source>
</evidence>
<dbReference type="KEGG" id="scu:SCE1572_41810"/>
<dbReference type="Gene3D" id="1.10.510.10">
    <property type="entry name" value="Transferase(Phosphotransferase) domain 1"/>
    <property type="match status" value="1"/>
</dbReference>
<dbReference type="PROSITE" id="PS00107">
    <property type="entry name" value="PROTEIN_KINASE_ATP"/>
    <property type="match status" value="1"/>
</dbReference>
<evidence type="ECO:0000313" key="10">
    <source>
        <dbReference type="Proteomes" id="UP000014803"/>
    </source>
</evidence>
<keyword evidence="4 6" id="KW-0067">ATP-binding</keyword>
<feature type="binding site" evidence="6">
    <location>
        <position position="134"/>
    </location>
    <ligand>
        <name>ATP</name>
        <dbReference type="ChEBI" id="CHEBI:30616"/>
    </ligand>
</feature>
<dbReference type="CDD" id="cd14014">
    <property type="entry name" value="STKc_PknB_like"/>
    <property type="match status" value="1"/>
</dbReference>
<sequence length="1212" mass="132715">MSPEHEAELRVALTEGLVTRAEADALGEEARDLKRSPLALLVERGKLTEETLASLLAGALPSDATATATATATASAAVTAAPDAPAQSRRDRGVPSFPVKGWDRYEPLRFLGQGGMGMVFLARDARLHRDVALKFVRGDDARSRRRLIAEARAQARVSHERVCEVYEVGEVSGQVYIAMQHIDGVPLSALAGQLTVEQKARVLRDAALGVHEAHREGLIHRDLKPSNIMVEHSEEGELWPYVMDFGLARSSAGGTTETGDVLGTPHFMSPEQARGETSKLDRRADVYSLGATLYALLTGEPPFTGETTLEVLTRLVAEEPRPPRELDRDIPEDLEAITLKCLEKDRSARYDSARALADDLDRFLNGDAVAARATGAWYRLQKRLAKHRRAVAAAAVAGAVVLGALGFGLRARSEAAARERLARRFTEQVEQIESMARYSALSPLHDIRGDQAAIRAKMGELEAEIRRAGPIAVGPGNYALGRGYLALDDEDRALSALEAAWSHGFHEPRAAYALALVLGHRYREQLLETAAIKNKEQREAKRQEVRRLYRDPALAYLAQSAGADLPSKEYVAALVAFYEDRFDEALKQLDSLGGELPWFYEAPALRGDILVARAAQRWGHGDREGAVADFDAGRKAYAAAGAIGESSPAVLSAMGELEYAALYMELYGEGNVKPHFERGEEAVGRALAASPDRYASLVLEARLYRRFAEHVASRGGEVDALLGKAIAAAERAVAVEPTGLRARREIGRSYYQWGGYRQERGQDPRAELQKAIAIFETIGPEDRDYDDHTYAGLIFQVWADYEDQAGLDSLPNRGKSIEAYLAAIRLDDRQMPAWINLGATYFTRASQPRCRDPEGDLEQARSALDRARALNPKHVVSYFFLGGIHGLMAERKRARGGDARPDLTAALAQYREGLTINPAMPQLHNGAGIVLIGLAREAWDHGGDPAPFLDQALAAFNQAIAEAPEQGFGYHNVGEALVQRALYQSARGEDPGPTVREGIPVIQKAIDRIPQLAPPWANLGTLHTIHAEFQLTQARDPQASLAEATAALQQALRRNPSDAQSHRYLGEARATRARFLAGRGQARAVDFESAAEEFQKAMDLTPDDQDHRRAFGHFCRVWAEWQATEGRDPGPSLRRGLTLADQVLKARPEWPDARILRASLLLAEAQAAIRAGEQREEEGRAAEDFGKALAANPNLEHAWRRRATLAEQGAAR</sequence>
<name>S4Y4Y5_SORCE</name>
<keyword evidence="3" id="KW-0418">Kinase</keyword>
<evidence type="ECO:0000256" key="5">
    <source>
        <dbReference type="PROSITE-ProRule" id="PRU00339"/>
    </source>
</evidence>
<dbReference type="RefSeq" id="WP_020740225.1">
    <property type="nucleotide sequence ID" value="NC_021658.1"/>
</dbReference>
<dbReference type="GO" id="GO:0004674">
    <property type="term" value="F:protein serine/threonine kinase activity"/>
    <property type="evidence" value="ECO:0007669"/>
    <property type="project" value="TreeGrafter"/>
</dbReference>
<dbReference type="InterPro" id="IPR008271">
    <property type="entry name" value="Ser/Thr_kinase_AS"/>
</dbReference>
<keyword evidence="2 6" id="KW-0547">Nucleotide-binding</keyword>
<dbReference type="SUPFAM" id="SSF56112">
    <property type="entry name" value="Protein kinase-like (PK-like)"/>
    <property type="match status" value="1"/>
</dbReference>
<dbReference type="GO" id="GO:0005524">
    <property type="term" value="F:ATP binding"/>
    <property type="evidence" value="ECO:0007669"/>
    <property type="project" value="UniProtKB-UniRule"/>
</dbReference>
<dbReference type="STRING" id="1254432.SCE1572_41810"/>
<dbReference type="SMART" id="SM00220">
    <property type="entry name" value="S_TKc"/>
    <property type="match status" value="1"/>
</dbReference>
<dbReference type="PROSITE" id="PS00108">
    <property type="entry name" value="PROTEIN_KINASE_ST"/>
    <property type="match status" value="1"/>
</dbReference>
<dbReference type="PANTHER" id="PTHR43289">
    <property type="entry name" value="MITOGEN-ACTIVATED PROTEIN KINASE KINASE KINASE 20-RELATED"/>
    <property type="match status" value="1"/>
</dbReference>
<dbReference type="InterPro" id="IPR011990">
    <property type="entry name" value="TPR-like_helical_dom_sf"/>
</dbReference>
<evidence type="ECO:0000256" key="7">
    <source>
        <dbReference type="SAM" id="MobiDB-lite"/>
    </source>
</evidence>
<dbReference type="Pfam" id="PF00069">
    <property type="entry name" value="Pkinase"/>
    <property type="match status" value="1"/>
</dbReference>
<proteinExistence type="predicted"/>
<dbReference type="InterPro" id="IPR011009">
    <property type="entry name" value="Kinase-like_dom_sf"/>
</dbReference>
<dbReference type="PROSITE" id="PS50011">
    <property type="entry name" value="PROTEIN_KINASE_DOM"/>
    <property type="match status" value="1"/>
</dbReference>
<keyword evidence="1" id="KW-0808">Transferase</keyword>
<dbReference type="InterPro" id="IPR017441">
    <property type="entry name" value="Protein_kinase_ATP_BS"/>
</dbReference>
<dbReference type="InterPro" id="IPR019734">
    <property type="entry name" value="TPR_rpt"/>
</dbReference>
<keyword evidence="5" id="KW-0802">TPR repeat</keyword>
<dbReference type="Proteomes" id="UP000014803">
    <property type="component" value="Chromosome"/>
</dbReference>
<feature type="repeat" description="TPR" evidence="5">
    <location>
        <begin position="1071"/>
        <end position="1104"/>
    </location>
</feature>
<evidence type="ECO:0000256" key="4">
    <source>
        <dbReference type="ARBA" id="ARBA00022840"/>
    </source>
</evidence>
<evidence type="ECO:0000256" key="2">
    <source>
        <dbReference type="ARBA" id="ARBA00022741"/>
    </source>
</evidence>
<dbReference type="PROSITE" id="PS50005">
    <property type="entry name" value="TPR"/>
    <property type="match status" value="1"/>
</dbReference>
<gene>
    <name evidence="9" type="ORF">SCE1572_41810</name>
</gene>
<dbReference type="InterPro" id="IPR000719">
    <property type="entry name" value="Prot_kinase_dom"/>
</dbReference>
<dbReference type="AlphaFoldDB" id="S4Y4Y5"/>
<dbReference type="Gene3D" id="1.25.40.10">
    <property type="entry name" value="Tetratricopeptide repeat domain"/>
    <property type="match status" value="4"/>
</dbReference>
<feature type="domain" description="Protein kinase" evidence="8">
    <location>
        <begin position="105"/>
        <end position="364"/>
    </location>
</feature>
<dbReference type="Gene3D" id="3.30.200.20">
    <property type="entry name" value="Phosphorylase Kinase, domain 1"/>
    <property type="match status" value="1"/>
</dbReference>
<feature type="region of interest" description="Disordered" evidence="7">
    <location>
        <begin position="254"/>
        <end position="279"/>
    </location>
</feature>
<reference evidence="9 10" key="1">
    <citation type="journal article" date="2013" name="Sci. Rep.">
        <title>Extraordinary expansion of a Sorangium cellulosum genome from an alkaline milieu.</title>
        <authorList>
            <person name="Han K."/>
            <person name="Li Z.F."/>
            <person name="Peng R."/>
            <person name="Zhu L.P."/>
            <person name="Zhou T."/>
            <person name="Wang L.G."/>
            <person name="Li S.G."/>
            <person name="Zhang X.B."/>
            <person name="Hu W."/>
            <person name="Wu Z.H."/>
            <person name="Qin N."/>
            <person name="Li Y.Z."/>
        </authorList>
    </citation>
    <scope>NUCLEOTIDE SEQUENCE [LARGE SCALE GENOMIC DNA]</scope>
    <source>
        <strain evidence="9 10">So0157-2</strain>
    </source>
</reference>
<dbReference type="eggNOG" id="COG0515">
    <property type="taxonomic scope" value="Bacteria"/>
</dbReference>
<dbReference type="OrthoDB" id="9801841at2"/>
<dbReference type="PANTHER" id="PTHR43289:SF6">
    <property type="entry name" value="SERINE_THREONINE-PROTEIN KINASE NEKL-3"/>
    <property type="match status" value="1"/>
</dbReference>
<evidence type="ECO:0000259" key="8">
    <source>
        <dbReference type="PROSITE" id="PS50011"/>
    </source>
</evidence>
<dbReference type="SUPFAM" id="SSF48452">
    <property type="entry name" value="TPR-like"/>
    <property type="match status" value="3"/>
</dbReference>
<organism evidence="9 10">
    <name type="scientific">Sorangium cellulosum So0157-2</name>
    <dbReference type="NCBI Taxonomy" id="1254432"/>
    <lineage>
        <taxon>Bacteria</taxon>
        <taxon>Pseudomonadati</taxon>
        <taxon>Myxococcota</taxon>
        <taxon>Polyangia</taxon>
        <taxon>Polyangiales</taxon>
        <taxon>Polyangiaceae</taxon>
        <taxon>Sorangium</taxon>
    </lineage>
</organism>
<evidence type="ECO:0000256" key="6">
    <source>
        <dbReference type="PROSITE-ProRule" id="PRU10141"/>
    </source>
</evidence>
<dbReference type="EMBL" id="CP003969">
    <property type="protein sequence ID" value="AGP40472.1"/>
    <property type="molecule type" value="Genomic_DNA"/>
</dbReference>
<protein>
    <recommendedName>
        <fullName evidence="8">Protein kinase domain-containing protein</fullName>
    </recommendedName>
</protein>
<evidence type="ECO:0000256" key="1">
    <source>
        <dbReference type="ARBA" id="ARBA00022679"/>
    </source>
</evidence>